<evidence type="ECO:0000256" key="6">
    <source>
        <dbReference type="ARBA" id="ARBA00022989"/>
    </source>
</evidence>
<dbReference type="AlphaFoldDB" id="A0A1T4NRE7"/>
<feature type="transmembrane region" description="Helical" evidence="9">
    <location>
        <begin position="55"/>
        <end position="79"/>
    </location>
</feature>
<feature type="transmembrane region" description="Helical" evidence="9">
    <location>
        <begin position="21"/>
        <end position="43"/>
    </location>
</feature>
<evidence type="ECO:0000256" key="2">
    <source>
        <dbReference type="ARBA" id="ARBA00022448"/>
    </source>
</evidence>
<keyword evidence="7 9" id="KW-0472">Membrane</keyword>
<reference evidence="11" key="1">
    <citation type="submission" date="2017-02" db="EMBL/GenBank/DDBJ databases">
        <authorList>
            <person name="Varghese N."/>
            <person name="Submissions S."/>
        </authorList>
    </citation>
    <scope>NUCLEOTIDE SEQUENCE [LARGE SCALE GENOMIC DNA]</scope>
    <source>
        <strain evidence="11">DSM 16521</strain>
    </source>
</reference>
<dbReference type="PANTHER" id="PTHR30574:SF1">
    <property type="entry name" value="SULPHUR TRANSPORT DOMAIN-CONTAINING PROTEIN"/>
    <property type="match status" value="1"/>
</dbReference>
<evidence type="ECO:0000256" key="4">
    <source>
        <dbReference type="ARBA" id="ARBA00022519"/>
    </source>
</evidence>
<gene>
    <name evidence="10" type="ORF">SAMN02745885_00988</name>
</gene>
<dbReference type="Pfam" id="PF04143">
    <property type="entry name" value="Sulf_transp"/>
    <property type="match status" value="1"/>
</dbReference>
<evidence type="ECO:0000256" key="7">
    <source>
        <dbReference type="ARBA" id="ARBA00023136"/>
    </source>
</evidence>
<keyword evidence="3" id="KW-1003">Cell membrane</keyword>
<dbReference type="EMBL" id="FUXM01000008">
    <property type="protein sequence ID" value="SJZ81685.1"/>
    <property type="molecule type" value="Genomic_DNA"/>
</dbReference>
<evidence type="ECO:0000256" key="3">
    <source>
        <dbReference type="ARBA" id="ARBA00022475"/>
    </source>
</evidence>
<comment type="subcellular location">
    <subcellularLocation>
        <location evidence="1">Cell inner membrane</location>
        <topology evidence="1">Multi-pass membrane protein</topology>
    </subcellularLocation>
</comment>
<accession>A0A1T4NRE7</accession>
<evidence type="ECO:0000256" key="9">
    <source>
        <dbReference type="SAM" id="Phobius"/>
    </source>
</evidence>
<name>A0A1T4NRE7_9FIRM</name>
<keyword evidence="2" id="KW-0813">Transport</keyword>
<evidence type="ECO:0000256" key="5">
    <source>
        <dbReference type="ARBA" id="ARBA00022692"/>
    </source>
</evidence>
<keyword evidence="6 9" id="KW-1133">Transmembrane helix</keyword>
<dbReference type="PANTHER" id="PTHR30574">
    <property type="entry name" value="INNER MEMBRANE PROTEIN YEDE"/>
    <property type="match status" value="1"/>
</dbReference>
<sequence length="152" mass="16289">MAIANTLMLAVYAQPWRITTALAGWWGAILESIGFSPISWSYYQIEGMKPTLSQWVAGYFGTWLVAGMVLGSFLSSTLAGQWRWRSMANRTMALLALIGGGLMGLGARLASGCNVGALASGIPSFSLHCYLFLLAVTAGAAVGAYLLRRWFA</sequence>
<protein>
    <submittedName>
        <fullName evidence="10">Uncharacterized protein</fullName>
    </submittedName>
</protein>
<evidence type="ECO:0000256" key="1">
    <source>
        <dbReference type="ARBA" id="ARBA00004429"/>
    </source>
</evidence>
<evidence type="ECO:0000256" key="8">
    <source>
        <dbReference type="ARBA" id="ARBA00035655"/>
    </source>
</evidence>
<feature type="transmembrane region" description="Helical" evidence="9">
    <location>
        <begin position="130"/>
        <end position="147"/>
    </location>
</feature>
<comment type="similarity">
    <text evidence="8">Belongs to the TsuA/YedE (TC 9.B.102) family.</text>
</comment>
<proteinExistence type="inferred from homology"/>
<dbReference type="GO" id="GO:0005886">
    <property type="term" value="C:plasma membrane"/>
    <property type="evidence" value="ECO:0007669"/>
    <property type="project" value="UniProtKB-SubCell"/>
</dbReference>
<keyword evidence="11" id="KW-1185">Reference proteome</keyword>
<organism evidence="10 11">
    <name type="scientific">Carboxydocella sporoproducens DSM 16521</name>
    <dbReference type="NCBI Taxonomy" id="1121270"/>
    <lineage>
        <taxon>Bacteria</taxon>
        <taxon>Bacillati</taxon>
        <taxon>Bacillota</taxon>
        <taxon>Clostridia</taxon>
        <taxon>Eubacteriales</taxon>
        <taxon>Clostridiales Family XVI. Incertae Sedis</taxon>
        <taxon>Carboxydocella</taxon>
    </lineage>
</organism>
<dbReference type="Proteomes" id="UP000189933">
    <property type="component" value="Unassembled WGS sequence"/>
</dbReference>
<keyword evidence="5 9" id="KW-0812">Transmembrane</keyword>
<evidence type="ECO:0000313" key="11">
    <source>
        <dbReference type="Proteomes" id="UP000189933"/>
    </source>
</evidence>
<feature type="transmembrane region" description="Helical" evidence="9">
    <location>
        <begin position="91"/>
        <end position="110"/>
    </location>
</feature>
<dbReference type="InterPro" id="IPR007272">
    <property type="entry name" value="Sulf_transp_TsuA/YedE"/>
</dbReference>
<evidence type="ECO:0000313" key="10">
    <source>
        <dbReference type="EMBL" id="SJZ81685.1"/>
    </source>
</evidence>
<keyword evidence="4" id="KW-0997">Cell inner membrane</keyword>